<keyword evidence="1" id="KW-0175">Coiled coil</keyword>
<organism evidence="3">
    <name type="scientific">marine sediment metagenome</name>
    <dbReference type="NCBI Taxonomy" id="412755"/>
    <lineage>
        <taxon>unclassified sequences</taxon>
        <taxon>metagenomes</taxon>
        <taxon>ecological metagenomes</taxon>
    </lineage>
</organism>
<gene>
    <name evidence="3" type="ORF">S03H2_54446</name>
</gene>
<protein>
    <submittedName>
        <fullName evidence="3">Uncharacterized protein</fullName>
    </submittedName>
</protein>
<feature type="compositionally biased region" description="Polar residues" evidence="2">
    <location>
        <begin position="151"/>
        <end position="166"/>
    </location>
</feature>
<sequence>MKIIFPPDPAERQQHSDGIGVAKRFRESAPQGPTAVESAIELSEKYAKLSEQAVMLQQKNRDLIAENHRLKTQLTSCQAELNQTQKELTEANDFLIEMRIELNNWKTDILGFRDEMRDAEKTQLETLLKILKILGGEVKAESDQNEGESSKVASVNQPGKPQLKETLTSDKSNE</sequence>
<comment type="caution">
    <text evidence="3">The sequence shown here is derived from an EMBL/GenBank/DDBJ whole genome shotgun (WGS) entry which is preliminary data.</text>
</comment>
<accession>X1H986</accession>
<feature type="coiled-coil region" evidence="1">
    <location>
        <begin position="39"/>
        <end position="87"/>
    </location>
</feature>
<proteinExistence type="predicted"/>
<evidence type="ECO:0000256" key="2">
    <source>
        <dbReference type="SAM" id="MobiDB-lite"/>
    </source>
</evidence>
<feature type="region of interest" description="Disordered" evidence="2">
    <location>
        <begin position="139"/>
        <end position="174"/>
    </location>
</feature>
<evidence type="ECO:0000256" key="1">
    <source>
        <dbReference type="SAM" id="Coils"/>
    </source>
</evidence>
<dbReference type="EMBL" id="BARU01034713">
    <property type="protein sequence ID" value="GAH66756.1"/>
    <property type="molecule type" value="Genomic_DNA"/>
</dbReference>
<dbReference type="AlphaFoldDB" id="X1H986"/>
<name>X1H986_9ZZZZ</name>
<reference evidence="3" key="1">
    <citation type="journal article" date="2014" name="Front. Microbiol.">
        <title>High frequency of phylogenetically diverse reductive dehalogenase-homologous genes in deep subseafloor sedimentary metagenomes.</title>
        <authorList>
            <person name="Kawai M."/>
            <person name="Futagami T."/>
            <person name="Toyoda A."/>
            <person name="Takaki Y."/>
            <person name="Nishi S."/>
            <person name="Hori S."/>
            <person name="Arai W."/>
            <person name="Tsubouchi T."/>
            <person name="Morono Y."/>
            <person name="Uchiyama I."/>
            <person name="Ito T."/>
            <person name="Fujiyama A."/>
            <person name="Inagaki F."/>
            <person name="Takami H."/>
        </authorList>
    </citation>
    <scope>NUCLEOTIDE SEQUENCE</scope>
    <source>
        <strain evidence="3">Expedition CK06-06</strain>
    </source>
</reference>
<evidence type="ECO:0000313" key="3">
    <source>
        <dbReference type="EMBL" id="GAH66756.1"/>
    </source>
</evidence>